<dbReference type="GO" id="GO:0000329">
    <property type="term" value="C:fungal-type vacuole membrane"/>
    <property type="evidence" value="ECO:0007669"/>
    <property type="project" value="InterPro"/>
</dbReference>
<dbReference type="PANTHER" id="PTHR35895:SF3">
    <property type="entry name" value="PRE-RRNA PROCESSING PROTEIN"/>
    <property type="match status" value="1"/>
</dbReference>
<dbReference type="InterPro" id="IPR059065">
    <property type="entry name" value="Ig_Tag1-like_4th"/>
</dbReference>
<dbReference type="Gene3D" id="2.60.40.1820">
    <property type="match status" value="1"/>
</dbReference>
<evidence type="ECO:0008006" key="8">
    <source>
        <dbReference type="Google" id="ProtNLM"/>
    </source>
</evidence>
<dbReference type="Pfam" id="PF26150">
    <property type="entry name" value="LEA-2_4"/>
    <property type="match status" value="1"/>
</dbReference>
<evidence type="ECO:0000259" key="3">
    <source>
        <dbReference type="Pfam" id="PF22786"/>
    </source>
</evidence>
<dbReference type="Proteomes" id="UP001161017">
    <property type="component" value="Unassembled WGS sequence"/>
</dbReference>
<feature type="compositionally biased region" description="Polar residues" evidence="1">
    <location>
        <begin position="20"/>
        <end position="36"/>
    </location>
</feature>
<evidence type="ECO:0000313" key="7">
    <source>
        <dbReference type="Proteomes" id="UP001161017"/>
    </source>
</evidence>
<evidence type="ECO:0000259" key="5">
    <source>
        <dbReference type="Pfam" id="PF26153"/>
    </source>
</evidence>
<dbReference type="Pfam" id="PF26174">
    <property type="entry name" value="LEA-2_1"/>
    <property type="match status" value="1"/>
</dbReference>
<dbReference type="AlphaFoldDB" id="A0AA43QLH6"/>
<dbReference type="InterPro" id="IPR059066">
    <property type="entry name" value="Ig_Tag1-like_5th"/>
</dbReference>
<name>A0AA43QLH6_9LECA</name>
<evidence type="ECO:0000313" key="6">
    <source>
        <dbReference type="EMBL" id="MDI1487166.1"/>
    </source>
</evidence>
<accession>A0AA43QLH6</accession>
<feature type="transmembrane region" description="Helical" evidence="2">
    <location>
        <begin position="90"/>
        <end position="114"/>
    </location>
</feature>
<gene>
    <name evidence="6" type="ORF">OHK93_006434</name>
</gene>
<dbReference type="PANTHER" id="PTHR35895">
    <property type="entry name" value="CHROMOSOME 16, WHOLE GENOME SHOTGUN SEQUENCE"/>
    <property type="match status" value="1"/>
</dbReference>
<reference evidence="6" key="1">
    <citation type="journal article" date="2023" name="Genome Biol. Evol.">
        <title>First Whole Genome Sequence and Flow Cytometry Genome Size Data for the Lichen-Forming Fungus Ramalina farinacea (Ascomycota).</title>
        <authorList>
            <person name="Llewellyn T."/>
            <person name="Mian S."/>
            <person name="Hill R."/>
            <person name="Leitch I.J."/>
            <person name="Gaya E."/>
        </authorList>
    </citation>
    <scope>NUCLEOTIDE SEQUENCE</scope>
    <source>
        <strain evidence="6">LIQ254RAFAR</strain>
    </source>
</reference>
<proteinExistence type="predicted"/>
<feature type="domain" description="Tag1-like fourth Ig-like" evidence="4">
    <location>
        <begin position="605"/>
        <end position="716"/>
    </location>
</feature>
<keyword evidence="2" id="KW-0472">Membrane</keyword>
<sequence>MSDNPSSPLLGAKDSDRPSSQRSQNSTAARNSNQSEHANEASPLLGTHDHYNGYGDAPEQEEASSAAASSLRSLQNSNSGKKRSWRWPSIIAWIILSLILVVILGLGFAIPAVAEQYAKEATVFEPTSLSIDSFTSTGVLARIQGDFRLDGSKVHKKAVRDLGRLGTWIARAVQSKESHVEVYLPEYDDLLLGTATVPPVTVNIRDGVTTHVDLLADLAAGDLDGLRHLANDWIAGRIGQLSVRGVAKVPLKSGIFRLGTQSLSQTIVFQGDEVPAIPQYKIERLNFHEAGPKDSRSGMAADVSAIITNDYPIHFDVPPLGFNILVPACEPDQPRISLADAVTKDIHIRAKEDVRVEVVGFLRDLPDSLTSACPEIQKSPLDILVGGYVSGAATTVYVQGSDSPAKDTPQWVAEFMRSIVLPVDFQGKSFDNLIRNFSLADVNFALPNPFSGPDSPDSKPRVSAIVKALVALPEEMNFDIDIPHVRASSEIYYKGKKLGNLDLSKWQKANTQRVEAHDGEAPSLAVSSVVKEAPIDITDEQVFAEVVQAMLFGGKDLQLDVQAAVDVETKTVLGDFVVRDIPAKGKVFVKPLSGDDKNAKFDCQVGSLRILDTTASTIKLSANVNITNPTNYSATVPYANIKLFSNGSELGSAWAQNISVKPGKNYNIPVESLWDPVGPQGVAQGRELLSQYTSGLDTNLTLKTHKGTIPTQPMLGLALSNFSIDLPTPALQTPRNPSKPDDDRDPRAPSFIDDAIFHIFTSTASFTLLSPLPTTSIFITWINATAYYNHTEPVGGILYDLPWEVPPGVSVSPKLPVDYDLLGVGYGAVKDALGGRLQMDAKADVTIKVGRWEQNLWVLGRHIGASIRL</sequence>
<keyword evidence="2" id="KW-1133">Transmembrane helix</keyword>
<evidence type="ECO:0000256" key="1">
    <source>
        <dbReference type="SAM" id="MobiDB-lite"/>
    </source>
</evidence>
<keyword evidence="7" id="KW-1185">Reference proteome</keyword>
<feature type="domain" description="Tag1-like fifth Ig-like" evidence="5">
    <location>
        <begin position="747"/>
        <end position="857"/>
    </location>
</feature>
<protein>
    <recommendedName>
        <fullName evidence="8">Pre-rrna processing protein</fullName>
    </recommendedName>
</protein>
<evidence type="ECO:0000259" key="4">
    <source>
        <dbReference type="Pfam" id="PF26150"/>
    </source>
</evidence>
<organism evidence="6 7">
    <name type="scientific">Ramalina farinacea</name>
    <dbReference type="NCBI Taxonomy" id="258253"/>
    <lineage>
        <taxon>Eukaryota</taxon>
        <taxon>Fungi</taxon>
        <taxon>Dikarya</taxon>
        <taxon>Ascomycota</taxon>
        <taxon>Pezizomycotina</taxon>
        <taxon>Lecanoromycetes</taxon>
        <taxon>OSLEUM clade</taxon>
        <taxon>Lecanoromycetidae</taxon>
        <taxon>Lecanorales</taxon>
        <taxon>Lecanorineae</taxon>
        <taxon>Ramalinaceae</taxon>
        <taxon>Ramalina</taxon>
    </lineage>
</organism>
<feature type="region of interest" description="Disordered" evidence="1">
    <location>
        <begin position="1"/>
        <end position="70"/>
    </location>
</feature>
<dbReference type="Pfam" id="PF26153">
    <property type="entry name" value="LEA-2L_5"/>
    <property type="match status" value="1"/>
</dbReference>
<comment type="caution">
    <text evidence="6">The sequence shown here is derived from an EMBL/GenBank/DDBJ whole genome shotgun (WGS) entry which is preliminary data.</text>
</comment>
<evidence type="ECO:0000256" key="2">
    <source>
        <dbReference type="SAM" id="Phobius"/>
    </source>
</evidence>
<keyword evidence="2" id="KW-0812">Transmembrane</keyword>
<dbReference type="EMBL" id="JAPUFD010000005">
    <property type="protein sequence ID" value="MDI1487166.1"/>
    <property type="molecule type" value="Genomic_DNA"/>
</dbReference>
<dbReference type="InterPro" id="IPR055011">
    <property type="entry name" value="Tag1_C"/>
</dbReference>
<feature type="domain" description="Tag1 C-terminal" evidence="3">
    <location>
        <begin position="476"/>
        <end position="590"/>
    </location>
</feature>
<dbReference type="Pfam" id="PF22786">
    <property type="entry name" value="Tag1_C"/>
    <property type="match status" value="1"/>
</dbReference>
<dbReference type="InterPro" id="IPR046368">
    <property type="entry name" value="Tag1"/>
</dbReference>